<proteinExistence type="predicted"/>
<keyword evidence="1" id="KW-0175">Coiled coil</keyword>
<feature type="region of interest" description="Disordered" evidence="2">
    <location>
        <begin position="157"/>
        <end position="180"/>
    </location>
</feature>
<feature type="compositionally biased region" description="Low complexity" evidence="2">
    <location>
        <begin position="760"/>
        <end position="782"/>
    </location>
</feature>
<feature type="region of interest" description="Disordered" evidence="2">
    <location>
        <begin position="693"/>
        <end position="849"/>
    </location>
</feature>
<feature type="compositionally biased region" description="Basic and acidic residues" evidence="2">
    <location>
        <begin position="389"/>
        <end position="435"/>
    </location>
</feature>
<feature type="region of interest" description="Disordered" evidence="2">
    <location>
        <begin position="925"/>
        <end position="965"/>
    </location>
</feature>
<keyword evidence="4" id="KW-1185">Reference proteome</keyword>
<evidence type="ECO:0000256" key="2">
    <source>
        <dbReference type="SAM" id="MobiDB-lite"/>
    </source>
</evidence>
<protein>
    <submittedName>
        <fullName evidence="3">Uncharacterized protein</fullName>
    </submittedName>
</protein>
<feature type="compositionally biased region" description="Pro residues" evidence="2">
    <location>
        <begin position="283"/>
        <end position="297"/>
    </location>
</feature>
<dbReference type="InParanoid" id="A0A165N5V3"/>
<feature type="coiled-coil region" evidence="1">
    <location>
        <begin position="481"/>
        <end position="515"/>
    </location>
</feature>
<feature type="compositionally biased region" description="Polar residues" evidence="2">
    <location>
        <begin position="738"/>
        <end position="750"/>
    </location>
</feature>
<evidence type="ECO:0000256" key="1">
    <source>
        <dbReference type="SAM" id="Coils"/>
    </source>
</evidence>
<feature type="compositionally biased region" description="Polar residues" evidence="2">
    <location>
        <begin position="592"/>
        <end position="604"/>
    </location>
</feature>
<dbReference type="EMBL" id="KV425902">
    <property type="protein sequence ID" value="KZW00257.1"/>
    <property type="molecule type" value="Genomic_DNA"/>
</dbReference>
<feature type="compositionally biased region" description="Polar residues" evidence="2">
    <location>
        <begin position="698"/>
        <end position="707"/>
    </location>
</feature>
<feature type="region of interest" description="Disordered" evidence="2">
    <location>
        <begin position="257"/>
        <end position="318"/>
    </location>
</feature>
<gene>
    <name evidence="3" type="ORF">EXIGLDRAFT_761870</name>
</gene>
<feature type="region of interest" description="Disordered" evidence="2">
    <location>
        <begin position="574"/>
        <end position="626"/>
    </location>
</feature>
<dbReference type="OrthoDB" id="2548929at2759"/>
<reference evidence="3 4" key="1">
    <citation type="journal article" date="2016" name="Mol. Biol. Evol.">
        <title>Comparative Genomics of Early-Diverging Mushroom-Forming Fungi Provides Insights into the Origins of Lignocellulose Decay Capabilities.</title>
        <authorList>
            <person name="Nagy L.G."/>
            <person name="Riley R."/>
            <person name="Tritt A."/>
            <person name="Adam C."/>
            <person name="Daum C."/>
            <person name="Floudas D."/>
            <person name="Sun H."/>
            <person name="Yadav J.S."/>
            <person name="Pangilinan J."/>
            <person name="Larsson K.H."/>
            <person name="Matsuura K."/>
            <person name="Barry K."/>
            <person name="Labutti K."/>
            <person name="Kuo R."/>
            <person name="Ohm R.A."/>
            <person name="Bhattacharya S.S."/>
            <person name="Shirouzu T."/>
            <person name="Yoshinaga Y."/>
            <person name="Martin F.M."/>
            <person name="Grigoriev I.V."/>
            <person name="Hibbett D.S."/>
        </authorList>
    </citation>
    <scope>NUCLEOTIDE SEQUENCE [LARGE SCALE GENOMIC DNA]</scope>
    <source>
        <strain evidence="3 4">HHB12029</strain>
    </source>
</reference>
<dbReference type="Proteomes" id="UP000077266">
    <property type="component" value="Unassembled WGS sequence"/>
</dbReference>
<feature type="compositionally biased region" description="Polar residues" evidence="2">
    <location>
        <begin position="955"/>
        <end position="965"/>
    </location>
</feature>
<dbReference type="STRING" id="1314781.A0A165N5V3"/>
<feature type="region of interest" description="Disordered" evidence="2">
    <location>
        <begin position="380"/>
        <end position="439"/>
    </location>
</feature>
<feature type="compositionally biased region" description="Polar residues" evidence="2">
    <location>
        <begin position="933"/>
        <end position="947"/>
    </location>
</feature>
<name>A0A165N5V3_EXIGL</name>
<feature type="compositionally biased region" description="Polar residues" evidence="2">
    <location>
        <begin position="816"/>
        <end position="827"/>
    </location>
</feature>
<evidence type="ECO:0000313" key="3">
    <source>
        <dbReference type="EMBL" id="KZW00257.1"/>
    </source>
</evidence>
<dbReference type="AlphaFoldDB" id="A0A165N5V3"/>
<organism evidence="3 4">
    <name type="scientific">Exidia glandulosa HHB12029</name>
    <dbReference type="NCBI Taxonomy" id="1314781"/>
    <lineage>
        <taxon>Eukaryota</taxon>
        <taxon>Fungi</taxon>
        <taxon>Dikarya</taxon>
        <taxon>Basidiomycota</taxon>
        <taxon>Agaricomycotina</taxon>
        <taxon>Agaricomycetes</taxon>
        <taxon>Auriculariales</taxon>
        <taxon>Exidiaceae</taxon>
        <taxon>Exidia</taxon>
    </lineage>
</organism>
<evidence type="ECO:0000313" key="4">
    <source>
        <dbReference type="Proteomes" id="UP000077266"/>
    </source>
</evidence>
<sequence length="965" mass="103281">MAAAIGGLTILSIPHSILADTDWNSLAHHIQSILCVSLAVLAIVAIAYHTNPTETSFRQFLTEQSFRRHLSRIDDDCVDDSDGHGITIGALNTTHNRTNHDRLPAPTSKTHPALDASASARLHFHGHASISLRTPPHFVRSFGVLTIAAVTPADAHPYTTKHQQPARQPARLPSSSSTSSPVVRASWFVGIFGRWWPGGTFPFDSLMFARGDDDDLRTGVLAMRAVKQPAHLDGKHGPCTARAINVDAHYVSSNPGLPLKAAVPPGSALRERSAGAHPKQTPRQPPPRRSSSPPPLPKTASLPLHDTNRGSGAKRFPAELRPKLSAVVEPEKPTVVPVPVPPPAPTLPENSIVLKELVQELSASQAQVSDSRAKLASIQAAGAESKAALQRELEAQREQKRREDATRTELKQRTKALEDSKRHTDSTKREAEKRLKAATAARDGTIERIGRLQRELGTLRTGMVRDRERREASAVETVAALEEIAQQSQRHQREISVAEELIVTLTARARDLEDKIAPQVEKNTRLAADVDAKHEKEKLAFLDEDIAVLHDSPQGLHREMASWPPPSSGIAHLATAPGDPPVRTILRRPPVASSTDPIVQPSSRTSDKTDARPGAPGQVSRANSLNKSAFPVAQAATARASLQLHGDSISVNKGYSIFDADLASLPEAKSIPKLHFAPFDSADTGDFTIRARRDDRSPSSLIPSSLFNPLDSPVTDMRTSDLHSSRQSSILAKDSRDAWQSISGIPSRSRTFPVDRASDATTEQPDATRTTTTTAQDTPAPRSSRIGLNPDAKVFNPTQSSRTVARPSSMFGAVGQQPSSTNSSRLPSPNMPYTGPAVSTPTAADEPGSGTFLSSLRAFAPSAEERKAFSLTLGPLGLGASIAAPAPAHTTKWVGGMPAPSVSTYTSELHDNSVPLSAPAASNAFFPPHWAPPQSSKVRLTTDSSAHPSRAPSDGSGSSGCSKQI</sequence>
<accession>A0A165N5V3</accession>